<keyword evidence="3" id="KW-1185">Reference proteome</keyword>
<proteinExistence type="predicted"/>
<keyword evidence="1" id="KW-0812">Transmembrane</keyword>
<sequence length="146" mass="16410">MAEDDEIIEPTLTLNEFSEVTDDLDVVEWLDDDDCTFKSLWARSRELEADDCSTLIDVTVEIAKKIGVEGVLEIVEEEIVRGQGCDYMELVMPAIRSRISCSVEGKVEKIVPRSSSGFMFCFALFGFLFVNSLLFFSLGFGVCLLR</sequence>
<name>A0A5P1FDZ9_ASPOF</name>
<dbReference type="Gramene" id="ONK76595">
    <property type="protein sequence ID" value="ONK76595"/>
    <property type="gene ID" value="A4U43_C03F29940"/>
</dbReference>
<feature type="transmembrane region" description="Helical" evidence="1">
    <location>
        <begin position="117"/>
        <end position="145"/>
    </location>
</feature>
<keyword evidence="1" id="KW-1133">Transmembrane helix</keyword>
<dbReference type="Proteomes" id="UP000243459">
    <property type="component" value="Chromosome 3"/>
</dbReference>
<gene>
    <name evidence="2" type="ORF">A4U43_C03F29940</name>
</gene>
<protein>
    <submittedName>
        <fullName evidence="2">Uncharacterized protein</fullName>
    </submittedName>
</protein>
<keyword evidence="1" id="KW-0472">Membrane</keyword>
<dbReference type="EMBL" id="CM007383">
    <property type="protein sequence ID" value="ONK76595.1"/>
    <property type="molecule type" value="Genomic_DNA"/>
</dbReference>
<organism evidence="2 3">
    <name type="scientific">Asparagus officinalis</name>
    <name type="common">Garden asparagus</name>
    <dbReference type="NCBI Taxonomy" id="4686"/>
    <lineage>
        <taxon>Eukaryota</taxon>
        <taxon>Viridiplantae</taxon>
        <taxon>Streptophyta</taxon>
        <taxon>Embryophyta</taxon>
        <taxon>Tracheophyta</taxon>
        <taxon>Spermatophyta</taxon>
        <taxon>Magnoliopsida</taxon>
        <taxon>Liliopsida</taxon>
        <taxon>Asparagales</taxon>
        <taxon>Asparagaceae</taxon>
        <taxon>Asparagoideae</taxon>
        <taxon>Asparagus</taxon>
    </lineage>
</organism>
<evidence type="ECO:0000256" key="1">
    <source>
        <dbReference type="SAM" id="Phobius"/>
    </source>
</evidence>
<reference evidence="3" key="1">
    <citation type="journal article" date="2017" name="Nat. Commun.">
        <title>The asparagus genome sheds light on the origin and evolution of a young Y chromosome.</title>
        <authorList>
            <person name="Harkess A."/>
            <person name="Zhou J."/>
            <person name="Xu C."/>
            <person name="Bowers J.E."/>
            <person name="Van der Hulst R."/>
            <person name="Ayyampalayam S."/>
            <person name="Mercati F."/>
            <person name="Riccardi P."/>
            <person name="McKain M.R."/>
            <person name="Kakrana A."/>
            <person name="Tang H."/>
            <person name="Ray J."/>
            <person name="Groenendijk J."/>
            <person name="Arikit S."/>
            <person name="Mathioni S.M."/>
            <person name="Nakano M."/>
            <person name="Shan H."/>
            <person name="Telgmann-Rauber A."/>
            <person name="Kanno A."/>
            <person name="Yue Z."/>
            <person name="Chen H."/>
            <person name="Li W."/>
            <person name="Chen Y."/>
            <person name="Xu X."/>
            <person name="Zhang Y."/>
            <person name="Luo S."/>
            <person name="Chen H."/>
            <person name="Gao J."/>
            <person name="Mao Z."/>
            <person name="Pires J.C."/>
            <person name="Luo M."/>
            <person name="Kudrna D."/>
            <person name="Wing R.A."/>
            <person name="Meyers B.C."/>
            <person name="Yi K."/>
            <person name="Kong H."/>
            <person name="Lavrijsen P."/>
            <person name="Sunseri F."/>
            <person name="Falavigna A."/>
            <person name="Ye Y."/>
            <person name="Leebens-Mack J.H."/>
            <person name="Chen G."/>
        </authorList>
    </citation>
    <scope>NUCLEOTIDE SEQUENCE [LARGE SCALE GENOMIC DNA]</scope>
    <source>
        <strain evidence="3">cv. DH0086</strain>
    </source>
</reference>
<accession>A0A5P1FDZ9</accession>
<dbReference type="AlphaFoldDB" id="A0A5P1FDZ9"/>
<evidence type="ECO:0000313" key="3">
    <source>
        <dbReference type="Proteomes" id="UP000243459"/>
    </source>
</evidence>
<evidence type="ECO:0000313" key="2">
    <source>
        <dbReference type="EMBL" id="ONK76595.1"/>
    </source>
</evidence>